<sequence length="347" mass="38887">MNDRKTTNILLLILVVPLVFYLLKTLSFIFIPLVSSMFIALLFLPLMRWFKKKRVPKILSITIVILIIATFFKLSGELIQLSSREILATDNAFFEKAKIKLTTLLNSVEVFFGVDFLQGEDTLGSLIQKDTIIKNFAPTVSFITDTVSMTLVTIFFVVLFLAGSIDMQKVLNSTILKQHFSSVKTFMKIEKELITFIKVKFFLSLFTGIGIGIACWGFGVSFPIFWGLFAFMINFLQMIGSVITVVLLAVFAFVEIEAASMLFLFVLTTTGVQTLFGGVLEPIFMGKSFSINVITILIMLMLWGYVWGIPGLIMSIPITVFLKILFDQSESTKVISELISGKSRSLA</sequence>
<accession>A0A239HL82</accession>
<evidence type="ECO:0000256" key="6">
    <source>
        <dbReference type="SAM" id="Phobius"/>
    </source>
</evidence>
<name>A0A239HL82_EKHLU</name>
<feature type="transmembrane region" description="Helical" evidence="6">
    <location>
        <begin position="7"/>
        <end position="23"/>
    </location>
</feature>
<feature type="transmembrane region" description="Helical" evidence="6">
    <location>
        <begin position="29"/>
        <end position="46"/>
    </location>
</feature>
<dbReference type="RefSeq" id="WP_089356108.1">
    <property type="nucleotide sequence ID" value="NZ_FZPD01000002.1"/>
</dbReference>
<feature type="transmembrane region" description="Helical" evidence="6">
    <location>
        <begin position="291"/>
        <end position="313"/>
    </location>
</feature>
<evidence type="ECO:0000256" key="3">
    <source>
        <dbReference type="ARBA" id="ARBA00022692"/>
    </source>
</evidence>
<evidence type="ECO:0000313" key="8">
    <source>
        <dbReference type="Proteomes" id="UP000198393"/>
    </source>
</evidence>
<keyword evidence="4 6" id="KW-1133">Transmembrane helix</keyword>
<comment type="similarity">
    <text evidence="2">Belongs to the autoinducer-2 exporter (AI-2E) (TC 2.A.86) family.</text>
</comment>
<reference evidence="7 8" key="1">
    <citation type="submission" date="2017-06" db="EMBL/GenBank/DDBJ databases">
        <authorList>
            <person name="Kim H.J."/>
            <person name="Triplett B.A."/>
        </authorList>
    </citation>
    <scope>NUCLEOTIDE SEQUENCE [LARGE SCALE GENOMIC DNA]</scope>
    <source>
        <strain evidence="7 8">DSM 19307</strain>
    </source>
</reference>
<evidence type="ECO:0000256" key="5">
    <source>
        <dbReference type="ARBA" id="ARBA00023136"/>
    </source>
</evidence>
<dbReference type="Pfam" id="PF01594">
    <property type="entry name" value="AI-2E_transport"/>
    <property type="match status" value="1"/>
</dbReference>
<feature type="transmembrane region" description="Helical" evidence="6">
    <location>
        <begin position="201"/>
        <end position="219"/>
    </location>
</feature>
<feature type="transmembrane region" description="Helical" evidence="6">
    <location>
        <begin position="146"/>
        <end position="165"/>
    </location>
</feature>
<evidence type="ECO:0000313" key="7">
    <source>
        <dbReference type="EMBL" id="SNS81915.1"/>
    </source>
</evidence>
<dbReference type="GO" id="GO:0016020">
    <property type="term" value="C:membrane"/>
    <property type="evidence" value="ECO:0007669"/>
    <property type="project" value="UniProtKB-SubCell"/>
</dbReference>
<evidence type="ECO:0000256" key="1">
    <source>
        <dbReference type="ARBA" id="ARBA00004141"/>
    </source>
</evidence>
<dbReference type="InterPro" id="IPR002549">
    <property type="entry name" value="AI-2E-like"/>
</dbReference>
<proteinExistence type="inferred from homology"/>
<comment type="subcellular location">
    <subcellularLocation>
        <location evidence="1">Membrane</location>
        <topology evidence="1">Multi-pass membrane protein</topology>
    </subcellularLocation>
</comment>
<dbReference type="OrthoDB" id="9793390at2"/>
<keyword evidence="8" id="KW-1185">Reference proteome</keyword>
<evidence type="ECO:0000256" key="4">
    <source>
        <dbReference type="ARBA" id="ARBA00022989"/>
    </source>
</evidence>
<organism evidence="7 8">
    <name type="scientific">Ekhidna lutea</name>
    <dbReference type="NCBI Taxonomy" id="447679"/>
    <lineage>
        <taxon>Bacteria</taxon>
        <taxon>Pseudomonadati</taxon>
        <taxon>Bacteroidota</taxon>
        <taxon>Cytophagia</taxon>
        <taxon>Cytophagales</taxon>
        <taxon>Reichenbachiellaceae</taxon>
        <taxon>Ekhidna</taxon>
    </lineage>
</organism>
<dbReference type="AlphaFoldDB" id="A0A239HL82"/>
<feature type="transmembrane region" description="Helical" evidence="6">
    <location>
        <begin position="261"/>
        <end position="285"/>
    </location>
</feature>
<keyword evidence="5 6" id="KW-0472">Membrane</keyword>
<keyword evidence="3 6" id="KW-0812">Transmembrane</keyword>
<protein>
    <submittedName>
        <fullName evidence="7">Predicted PurR-regulated permease PerM</fullName>
    </submittedName>
</protein>
<dbReference type="EMBL" id="FZPD01000002">
    <property type="protein sequence ID" value="SNS81915.1"/>
    <property type="molecule type" value="Genomic_DNA"/>
</dbReference>
<feature type="transmembrane region" description="Helical" evidence="6">
    <location>
        <begin position="225"/>
        <end position="254"/>
    </location>
</feature>
<evidence type="ECO:0000256" key="2">
    <source>
        <dbReference type="ARBA" id="ARBA00009773"/>
    </source>
</evidence>
<feature type="transmembrane region" description="Helical" evidence="6">
    <location>
        <begin position="58"/>
        <end position="75"/>
    </location>
</feature>
<gene>
    <name evidence="7" type="ORF">SAMN05421640_1369</name>
</gene>
<dbReference type="Proteomes" id="UP000198393">
    <property type="component" value="Unassembled WGS sequence"/>
</dbReference>